<keyword evidence="2" id="KW-1133">Transmembrane helix</keyword>
<feature type="transmembrane region" description="Helical" evidence="2">
    <location>
        <begin position="85"/>
        <end position="104"/>
    </location>
</feature>
<dbReference type="PANTHER" id="PTHR11360:SF284">
    <property type="entry name" value="EG:103B4.3 PROTEIN-RELATED"/>
    <property type="match status" value="1"/>
</dbReference>
<feature type="transmembrane region" description="Helical" evidence="2">
    <location>
        <begin position="375"/>
        <end position="400"/>
    </location>
</feature>
<feature type="transmembrane region" description="Helical" evidence="2">
    <location>
        <begin position="110"/>
        <end position="130"/>
    </location>
</feature>
<dbReference type="GO" id="GO:0008028">
    <property type="term" value="F:monocarboxylic acid transmembrane transporter activity"/>
    <property type="evidence" value="ECO:0007669"/>
    <property type="project" value="TreeGrafter"/>
</dbReference>
<feature type="transmembrane region" description="Helical" evidence="2">
    <location>
        <begin position="255"/>
        <end position="277"/>
    </location>
</feature>
<keyword evidence="2" id="KW-0812">Transmembrane</keyword>
<sequence length="422" mass="46430">MAEPNVESKVPNGGWGWMCVVGCFTMHFLLGGLSRSFGIIYRWLQLRFDKSAAITAWIGGTGFAIRMGFSPLGTGLSTRYGTKPVVIVGGFLMGIGVILCAIAPSVEFMFFSYCLVTGIGGTLIYAPAVVIMSKYFSTRRSIANGISSCGSGFGVFVLPLLMEFLHEEYGYFGAVLILGGIELNNVCCGMLYRPLEQPVEAQTKREEKYIDYRMLKEFTFIYYALSLAFFTSSYQPAQMLLPSMAIDKGFSKHEGAMLLSVVGIADMVSRFLTGFIYDSRLLKNYKPQLFVIAMILSSVSQYVWGLSHNYPCLIAMSVVHGLFNGSVVSQRSVIAAELLGIERLSNSFGLSMAFQGTALMIGPLCAGYLRDVTSSYVFSFIFTGSCCLFAAFIFTVGHIIDKYLRRRKAIEIATVTVEETKL</sequence>
<feature type="transmembrane region" description="Helical" evidence="2">
    <location>
        <begin position="171"/>
        <end position="193"/>
    </location>
</feature>
<evidence type="ECO:0000313" key="5">
    <source>
        <dbReference type="Proteomes" id="UP000549394"/>
    </source>
</evidence>
<keyword evidence="2" id="KW-0472">Membrane</keyword>
<dbReference type="PANTHER" id="PTHR11360">
    <property type="entry name" value="MONOCARBOXYLATE TRANSPORTER"/>
    <property type="match status" value="1"/>
</dbReference>
<dbReference type="AlphaFoldDB" id="A0A7I8V8P8"/>
<dbReference type="InterPro" id="IPR036259">
    <property type="entry name" value="MFS_trans_sf"/>
</dbReference>
<feature type="transmembrane region" description="Helical" evidence="2">
    <location>
        <begin position="15"/>
        <end position="41"/>
    </location>
</feature>
<feature type="transmembrane region" description="Helical" evidence="2">
    <location>
        <begin position="142"/>
        <end position="165"/>
    </location>
</feature>
<comment type="subcellular location">
    <subcellularLocation>
        <location evidence="1">Membrane</location>
        <topology evidence="1">Multi-pass membrane protein</topology>
    </subcellularLocation>
</comment>
<feature type="domain" description="Major facilitator superfamily (MFS) profile" evidence="3">
    <location>
        <begin position="1"/>
        <end position="402"/>
    </location>
</feature>
<feature type="transmembrane region" description="Helical" evidence="2">
    <location>
        <begin position="289"/>
        <end position="307"/>
    </location>
</feature>
<dbReference type="InterPro" id="IPR011701">
    <property type="entry name" value="MFS"/>
</dbReference>
<reference evidence="4 5" key="1">
    <citation type="submission" date="2020-08" db="EMBL/GenBank/DDBJ databases">
        <authorList>
            <person name="Hejnol A."/>
        </authorList>
    </citation>
    <scope>NUCLEOTIDE SEQUENCE [LARGE SCALE GENOMIC DNA]</scope>
</reference>
<evidence type="ECO:0000313" key="4">
    <source>
        <dbReference type="EMBL" id="CAD5112603.1"/>
    </source>
</evidence>
<keyword evidence="5" id="KW-1185">Reference proteome</keyword>
<proteinExistence type="predicted"/>
<dbReference type="InterPro" id="IPR020846">
    <property type="entry name" value="MFS_dom"/>
</dbReference>
<feature type="transmembrane region" description="Helical" evidence="2">
    <location>
        <begin position="214"/>
        <end position="235"/>
    </location>
</feature>
<dbReference type="Gene3D" id="1.20.1250.20">
    <property type="entry name" value="MFS general substrate transporter like domains"/>
    <property type="match status" value="2"/>
</dbReference>
<dbReference type="CDD" id="cd17352">
    <property type="entry name" value="MFS_MCT_SLC16"/>
    <property type="match status" value="1"/>
</dbReference>
<protein>
    <submittedName>
        <fullName evidence="4">DgyrCDS1816</fullName>
    </submittedName>
</protein>
<comment type="caution">
    <text evidence="4">The sequence shown here is derived from an EMBL/GenBank/DDBJ whole genome shotgun (WGS) entry which is preliminary data.</text>
</comment>
<dbReference type="SUPFAM" id="SSF103473">
    <property type="entry name" value="MFS general substrate transporter"/>
    <property type="match status" value="1"/>
</dbReference>
<dbReference type="OrthoDB" id="6286464at2759"/>
<dbReference type="PROSITE" id="PS50850">
    <property type="entry name" value="MFS"/>
    <property type="match status" value="1"/>
</dbReference>
<evidence type="ECO:0000256" key="1">
    <source>
        <dbReference type="ARBA" id="ARBA00004141"/>
    </source>
</evidence>
<dbReference type="Proteomes" id="UP000549394">
    <property type="component" value="Unassembled WGS sequence"/>
</dbReference>
<dbReference type="InterPro" id="IPR050327">
    <property type="entry name" value="Proton-linked_MCT"/>
</dbReference>
<gene>
    <name evidence="4" type="ORF">DGYR_LOCUS1713</name>
</gene>
<dbReference type="EMBL" id="CAJFCJ010000002">
    <property type="protein sequence ID" value="CAD5112603.1"/>
    <property type="molecule type" value="Genomic_DNA"/>
</dbReference>
<dbReference type="GO" id="GO:0016020">
    <property type="term" value="C:membrane"/>
    <property type="evidence" value="ECO:0007669"/>
    <property type="project" value="UniProtKB-SubCell"/>
</dbReference>
<dbReference type="Pfam" id="PF07690">
    <property type="entry name" value="MFS_1"/>
    <property type="match status" value="2"/>
</dbReference>
<organism evidence="4 5">
    <name type="scientific">Dimorphilus gyrociliatus</name>
    <dbReference type="NCBI Taxonomy" id="2664684"/>
    <lineage>
        <taxon>Eukaryota</taxon>
        <taxon>Metazoa</taxon>
        <taxon>Spiralia</taxon>
        <taxon>Lophotrochozoa</taxon>
        <taxon>Annelida</taxon>
        <taxon>Polychaeta</taxon>
        <taxon>Polychaeta incertae sedis</taxon>
        <taxon>Dinophilidae</taxon>
        <taxon>Dimorphilus</taxon>
    </lineage>
</organism>
<accession>A0A7I8V8P8</accession>
<evidence type="ECO:0000259" key="3">
    <source>
        <dbReference type="PROSITE" id="PS50850"/>
    </source>
</evidence>
<name>A0A7I8V8P8_9ANNE</name>
<evidence type="ECO:0000256" key="2">
    <source>
        <dbReference type="SAM" id="Phobius"/>
    </source>
</evidence>